<name>A0A4P9Q2P1_FAGTA</name>
<evidence type="ECO:0000256" key="4">
    <source>
        <dbReference type="ARBA" id="ARBA00023163"/>
    </source>
</evidence>
<dbReference type="InterPro" id="IPR044810">
    <property type="entry name" value="WRKY_plant"/>
</dbReference>
<dbReference type="InterPro" id="IPR036576">
    <property type="entry name" value="WRKY_dom_sf"/>
</dbReference>
<dbReference type="GO" id="GO:0005634">
    <property type="term" value="C:nucleus"/>
    <property type="evidence" value="ECO:0007669"/>
    <property type="project" value="UniProtKB-SubCell"/>
</dbReference>
<dbReference type="Pfam" id="PF03106">
    <property type="entry name" value="WRKY"/>
    <property type="match status" value="1"/>
</dbReference>
<reference evidence="7" key="1">
    <citation type="submission" date="2018-11" db="EMBL/GenBank/DDBJ databases">
        <authorList>
            <person name="Xia H."/>
        </authorList>
    </citation>
    <scope>NUCLEOTIDE SEQUENCE</scope>
    <source>
        <strain evidence="7">FtPinG0005089800.01</strain>
    </source>
</reference>
<accession>A0A4P9Q2P1</accession>
<keyword evidence="4" id="KW-0804">Transcription</keyword>
<proteinExistence type="evidence at transcript level"/>
<comment type="subcellular location">
    <subcellularLocation>
        <location evidence="1">Nucleus</location>
    </subcellularLocation>
</comment>
<keyword evidence="2" id="KW-0805">Transcription regulation</keyword>
<dbReference type="GO" id="GO:0003700">
    <property type="term" value="F:DNA-binding transcription factor activity"/>
    <property type="evidence" value="ECO:0007669"/>
    <property type="project" value="InterPro"/>
</dbReference>
<evidence type="ECO:0000256" key="2">
    <source>
        <dbReference type="ARBA" id="ARBA00023015"/>
    </source>
</evidence>
<evidence type="ECO:0000256" key="3">
    <source>
        <dbReference type="ARBA" id="ARBA00023125"/>
    </source>
</evidence>
<dbReference type="EMBL" id="MK161338">
    <property type="protein sequence ID" value="QCV57345.1"/>
    <property type="molecule type" value="mRNA"/>
</dbReference>
<keyword evidence="5" id="KW-0539">Nucleus</keyword>
<dbReference type="PANTHER" id="PTHR32096">
    <property type="entry name" value="WRKY TRANSCRIPTION FACTOR 30-RELATED-RELATED"/>
    <property type="match status" value="1"/>
</dbReference>
<dbReference type="SMART" id="SM00774">
    <property type="entry name" value="WRKY"/>
    <property type="match status" value="1"/>
</dbReference>
<dbReference type="GO" id="GO:0000976">
    <property type="term" value="F:transcription cis-regulatory region binding"/>
    <property type="evidence" value="ECO:0007669"/>
    <property type="project" value="TreeGrafter"/>
</dbReference>
<dbReference type="PROSITE" id="PS50811">
    <property type="entry name" value="WRKY"/>
    <property type="match status" value="1"/>
</dbReference>
<evidence type="ECO:0000259" key="6">
    <source>
        <dbReference type="PROSITE" id="PS50811"/>
    </source>
</evidence>
<evidence type="ECO:0000313" key="7">
    <source>
        <dbReference type="EMBL" id="QCV57345.1"/>
    </source>
</evidence>
<sequence>MFKPFVAQVHESSAETTSPCSSSVVVFDHDDDVEKPKEEMKVPVVEDRIEARCSSRRRKSKQKIMRMVHKGVGEDVVVMDKWNWRKYGQKAIKDSPYPRSYYRCSSSGGCHAKKHVEQSKDDPQTFIVTYIADHTHSPPTRRHAQAGRKITKFSSSTTRMKINNNTNKNTPPCSDSMTWTISDPSIVEDENHRIVLGERVSEDSFGSSFDHDWSIWEFDPFFATTSVN</sequence>
<protein>
    <submittedName>
        <fullName evidence="7">WRKY transcription factor</fullName>
    </submittedName>
</protein>
<dbReference type="AlphaFoldDB" id="A0A4P9Q2P1"/>
<keyword evidence="3" id="KW-0238">DNA-binding</keyword>
<dbReference type="Gene3D" id="2.20.25.80">
    <property type="entry name" value="WRKY domain"/>
    <property type="match status" value="1"/>
</dbReference>
<evidence type="ECO:0000256" key="1">
    <source>
        <dbReference type="ARBA" id="ARBA00004123"/>
    </source>
</evidence>
<dbReference type="PANTHER" id="PTHR32096:SF18">
    <property type="entry name" value="DISEASE RESISTANCE PROTEIN RRS1B-RELATED"/>
    <property type="match status" value="1"/>
</dbReference>
<dbReference type="InterPro" id="IPR003657">
    <property type="entry name" value="WRKY_dom"/>
</dbReference>
<organism evidence="7">
    <name type="scientific">Fagopyrum tataricum</name>
    <name type="common">Tartarian buckwheat</name>
    <name type="synonym">Polygonum tataricum</name>
    <dbReference type="NCBI Taxonomy" id="62330"/>
    <lineage>
        <taxon>Eukaryota</taxon>
        <taxon>Viridiplantae</taxon>
        <taxon>Streptophyta</taxon>
        <taxon>Embryophyta</taxon>
        <taxon>Tracheophyta</taxon>
        <taxon>Spermatophyta</taxon>
        <taxon>Magnoliopsida</taxon>
        <taxon>eudicotyledons</taxon>
        <taxon>Gunneridae</taxon>
        <taxon>Pentapetalae</taxon>
        <taxon>Caryophyllales</taxon>
        <taxon>Polygonaceae</taxon>
        <taxon>Polygonoideae</taxon>
        <taxon>Fagopyreae</taxon>
        <taxon>Fagopyrum</taxon>
    </lineage>
</organism>
<dbReference type="SUPFAM" id="SSF118290">
    <property type="entry name" value="WRKY DNA-binding domain"/>
    <property type="match status" value="1"/>
</dbReference>
<evidence type="ECO:0000256" key="5">
    <source>
        <dbReference type="ARBA" id="ARBA00023242"/>
    </source>
</evidence>
<feature type="domain" description="WRKY" evidence="6">
    <location>
        <begin position="73"/>
        <end position="139"/>
    </location>
</feature>